<dbReference type="KEGG" id="blep:AL038_13525"/>
<evidence type="ECO:0000313" key="2">
    <source>
        <dbReference type="Proteomes" id="UP000234271"/>
    </source>
</evidence>
<protein>
    <submittedName>
        <fullName evidence="1">Zinc ribbon domain-containing protein</fullName>
    </submittedName>
</protein>
<sequence>MPTYDYHCSANGQTLEAKHSMNEELNTWGELCANTGLALGATPADAPIMRLITGGQIVSSRALKNPEMPACASGGCGGGMCGLMN</sequence>
<gene>
    <name evidence="1" type="ORF">BLE401_10735</name>
</gene>
<proteinExistence type="predicted"/>
<organism evidence="1 2">
    <name type="scientific">Beggiatoa leptomitoformis</name>
    <dbReference type="NCBI Taxonomy" id="288004"/>
    <lineage>
        <taxon>Bacteria</taxon>
        <taxon>Pseudomonadati</taxon>
        <taxon>Pseudomonadota</taxon>
        <taxon>Gammaproteobacteria</taxon>
        <taxon>Thiotrichales</taxon>
        <taxon>Thiotrichaceae</taxon>
        <taxon>Beggiatoa</taxon>
    </lineage>
</organism>
<keyword evidence="2" id="KW-1185">Reference proteome</keyword>
<accession>A0A2N9YFF6</accession>
<dbReference type="Proteomes" id="UP000234271">
    <property type="component" value="Chromosome"/>
</dbReference>
<dbReference type="RefSeq" id="WP_062153673.1">
    <property type="nucleotide sequence ID" value="NZ_CP012373.2"/>
</dbReference>
<dbReference type="EMBL" id="CP018889">
    <property type="protein sequence ID" value="AUI69125.1"/>
    <property type="molecule type" value="Genomic_DNA"/>
</dbReference>
<reference evidence="2" key="1">
    <citation type="submission" date="2016-12" db="EMBL/GenBank/DDBJ databases">
        <title>Complete Genome Sequence of Beggiatoa leptomitiformis D-401.</title>
        <authorList>
            <person name="Fomenkov A."/>
            <person name="Vincze T."/>
            <person name="Grabovich M."/>
            <person name="Anton B.P."/>
            <person name="Dubinina G."/>
            <person name="Orlova M."/>
            <person name="Belousova E."/>
            <person name="Roberts R.J."/>
        </authorList>
    </citation>
    <scope>NUCLEOTIDE SEQUENCE [LARGE SCALE GENOMIC DNA]</scope>
    <source>
        <strain evidence="2">D-401</strain>
    </source>
</reference>
<name>A0A2N9YFF6_9GAMM</name>
<evidence type="ECO:0000313" key="1">
    <source>
        <dbReference type="EMBL" id="AUI69125.1"/>
    </source>
</evidence>
<dbReference type="AlphaFoldDB" id="A0A2N9YFF6"/>
<dbReference type="OrthoDB" id="5421165at2"/>